<organism evidence="9 10">
    <name type="scientific">Vigna mungo</name>
    <name type="common">Black gram</name>
    <name type="synonym">Phaseolus mungo</name>
    <dbReference type="NCBI Taxonomy" id="3915"/>
    <lineage>
        <taxon>Eukaryota</taxon>
        <taxon>Viridiplantae</taxon>
        <taxon>Streptophyta</taxon>
        <taxon>Embryophyta</taxon>
        <taxon>Tracheophyta</taxon>
        <taxon>Spermatophyta</taxon>
        <taxon>Magnoliopsida</taxon>
        <taxon>eudicotyledons</taxon>
        <taxon>Gunneridae</taxon>
        <taxon>Pentapetalae</taxon>
        <taxon>rosids</taxon>
        <taxon>fabids</taxon>
        <taxon>Fabales</taxon>
        <taxon>Fabaceae</taxon>
        <taxon>Papilionoideae</taxon>
        <taxon>50 kb inversion clade</taxon>
        <taxon>NPAAA clade</taxon>
        <taxon>indigoferoid/millettioid clade</taxon>
        <taxon>Phaseoleae</taxon>
        <taxon>Vigna</taxon>
    </lineage>
</organism>
<dbReference type="AlphaFoldDB" id="A0AAQ3NMZ5"/>
<feature type="domain" description="Myb-like" evidence="7">
    <location>
        <begin position="233"/>
        <end position="283"/>
    </location>
</feature>
<evidence type="ECO:0000256" key="4">
    <source>
        <dbReference type="ARBA" id="ARBA00023125"/>
    </source>
</evidence>
<accession>A0AAQ3NMZ5</accession>
<dbReference type="EMBL" id="CP144697">
    <property type="protein sequence ID" value="WVZ13455.1"/>
    <property type="molecule type" value="Genomic_DNA"/>
</dbReference>
<dbReference type="Proteomes" id="UP001374535">
    <property type="component" value="Chromosome 4"/>
</dbReference>
<dbReference type="InterPro" id="IPR009057">
    <property type="entry name" value="Homeodomain-like_sf"/>
</dbReference>
<dbReference type="InterPro" id="IPR001005">
    <property type="entry name" value="SANT/Myb"/>
</dbReference>
<dbReference type="PANTHER" id="PTHR45614:SF285">
    <property type="entry name" value="TRANSCRIPTION FACTOR MYB98"/>
    <property type="match status" value="1"/>
</dbReference>
<keyword evidence="4" id="KW-0238">DNA-binding</keyword>
<feature type="domain" description="Myb-like" evidence="7">
    <location>
        <begin position="186"/>
        <end position="232"/>
    </location>
</feature>
<dbReference type="SUPFAM" id="SSF46689">
    <property type="entry name" value="Homeodomain-like"/>
    <property type="match status" value="1"/>
</dbReference>
<dbReference type="GO" id="GO:0000981">
    <property type="term" value="F:DNA-binding transcription factor activity, RNA polymerase II-specific"/>
    <property type="evidence" value="ECO:0007669"/>
    <property type="project" value="TreeGrafter"/>
</dbReference>
<dbReference type="Pfam" id="PF13921">
    <property type="entry name" value="Myb_DNA-bind_6"/>
    <property type="match status" value="1"/>
</dbReference>
<evidence type="ECO:0000256" key="1">
    <source>
        <dbReference type="ARBA" id="ARBA00004123"/>
    </source>
</evidence>
<dbReference type="PANTHER" id="PTHR45614">
    <property type="entry name" value="MYB PROTEIN-RELATED"/>
    <property type="match status" value="1"/>
</dbReference>
<dbReference type="SMART" id="SM00717">
    <property type="entry name" value="SANT"/>
    <property type="match status" value="2"/>
</dbReference>
<comment type="subcellular location">
    <subcellularLocation>
        <location evidence="1">Nucleus</location>
    </subcellularLocation>
</comment>
<dbReference type="PROSITE" id="PS50090">
    <property type="entry name" value="MYB_LIKE"/>
    <property type="match status" value="2"/>
</dbReference>
<reference evidence="9 10" key="1">
    <citation type="journal article" date="2023" name="Life. Sci Alliance">
        <title>Evolutionary insights into 3D genome organization and epigenetic landscape of Vigna mungo.</title>
        <authorList>
            <person name="Junaid A."/>
            <person name="Singh B."/>
            <person name="Bhatia S."/>
        </authorList>
    </citation>
    <scope>NUCLEOTIDE SEQUENCE [LARGE SCALE GENOMIC DNA]</scope>
    <source>
        <strain evidence="9">Urdbean</strain>
    </source>
</reference>
<protein>
    <submittedName>
        <fullName evidence="9">Uncharacterized protein</fullName>
    </submittedName>
</protein>
<sequence length="357" mass="41153">MEFDPSFQGQLQHPFLSTHFPTNPNMMPQIQTMFPSQSPILIPPSPPSPPIMFHPNNIFHHIQDHTFGVPTQNPNFLFEGPLKPTTTPFYGMLTPSLGSSLGGFANASHHHPMMLPPPNNNNNVLHGQHDGKVIWDFSQKTMIHPSHASSSSNSPSCLSLPNITQYKWESNQKIKMKKNTNDLIIKGWWTPQEDSNLVELVNEFGLKKWTQIAKFLPGRIGKQCRERWYNHLQPNIKKESWTLEEDMILMKVHQEIGNKWSEIAKRLPGRTENNIKNHWNGIKRRQDYKKNNNKNNNDNPNYPNYDESMLHAYIKRVTVTEEAARVQKKYVSKNNKKDQCSYNMLDGNSNLARNVGI</sequence>
<dbReference type="CDD" id="cd00167">
    <property type="entry name" value="SANT"/>
    <property type="match status" value="2"/>
</dbReference>
<dbReference type="InterPro" id="IPR050560">
    <property type="entry name" value="MYB_TF"/>
</dbReference>
<dbReference type="FunFam" id="1.10.10.60:FF:000010">
    <property type="entry name" value="Transcriptional activator Myb isoform A"/>
    <property type="match status" value="1"/>
</dbReference>
<proteinExistence type="predicted"/>
<dbReference type="PROSITE" id="PS51294">
    <property type="entry name" value="HTH_MYB"/>
    <property type="match status" value="2"/>
</dbReference>
<feature type="compositionally biased region" description="Low complexity" evidence="6">
    <location>
        <begin position="293"/>
        <end position="304"/>
    </location>
</feature>
<keyword evidence="10" id="KW-1185">Reference proteome</keyword>
<evidence type="ECO:0000259" key="7">
    <source>
        <dbReference type="PROSITE" id="PS50090"/>
    </source>
</evidence>
<keyword evidence="5" id="KW-0539">Nucleus</keyword>
<evidence type="ECO:0000256" key="5">
    <source>
        <dbReference type="ARBA" id="ARBA00023242"/>
    </source>
</evidence>
<feature type="domain" description="HTH myb-type" evidence="8">
    <location>
        <begin position="237"/>
        <end position="287"/>
    </location>
</feature>
<keyword evidence="3" id="KW-0804">Transcription</keyword>
<evidence type="ECO:0000256" key="6">
    <source>
        <dbReference type="SAM" id="MobiDB-lite"/>
    </source>
</evidence>
<keyword evidence="2" id="KW-0677">Repeat</keyword>
<keyword evidence="3" id="KW-0805">Transcription regulation</keyword>
<feature type="region of interest" description="Disordered" evidence="6">
    <location>
        <begin position="274"/>
        <end position="304"/>
    </location>
</feature>
<dbReference type="InterPro" id="IPR017930">
    <property type="entry name" value="Myb_dom"/>
</dbReference>
<evidence type="ECO:0000313" key="10">
    <source>
        <dbReference type="Proteomes" id="UP001374535"/>
    </source>
</evidence>
<evidence type="ECO:0000313" key="9">
    <source>
        <dbReference type="EMBL" id="WVZ13455.1"/>
    </source>
</evidence>
<dbReference type="GO" id="GO:0005634">
    <property type="term" value="C:nucleus"/>
    <property type="evidence" value="ECO:0007669"/>
    <property type="project" value="UniProtKB-SubCell"/>
</dbReference>
<dbReference type="Gene3D" id="1.10.10.60">
    <property type="entry name" value="Homeodomain-like"/>
    <property type="match status" value="2"/>
</dbReference>
<evidence type="ECO:0000256" key="2">
    <source>
        <dbReference type="ARBA" id="ARBA00022737"/>
    </source>
</evidence>
<name>A0AAQ3NMZ5_VIGMU</name>
<evidence type="ECO:0000256" key="3">
    <source>
        <dbReference type="ARBA" id="ARBA00023015"/>
    </source>
</evidence>
<evidence type="ECO:0000259" key="8">
    <source>
        <dbReference type="PROSITE" id="PS51294"/>
    </source>
</evidence>
<gene>
    <name evidence="9" type="ORF">V8G54_011021</name>
</gene>
<dbReference type="GO" id="GO:0000978">
    <property type="term" value="F:RNA polymerase II cis-regulatory region sequence-specific DNA binding"/>
    <property type="evidence" value="ECO:0007669"/>
    <property type="project" value="TreeGrafter"/>
</dbReference>
<feature type="domain" description="HTH myb-type" evidence="8">
    <location>
        <begin position="181"/>
        <end position="236"/>
    </location>
</feature>